<dbReference type="RefSeq" id="WP_274121277.1">
    <property type="nucleotide sequence ID" value="NZ_JANIAM010000126.1"/>
</dbReference>
<dbReference type="PANTHER" id="PTHR45398:SF1">
    <property type="entry name" value="ENZYME, PUTATIVE (JCVI)-RELATED"/>
    <property type="match status" value="1"/>
</dbReference>
<dbReference type="Gene3D" id="3.30.559.30">
    <property type="entry name" value="Nonribosomal peptide synthetase, condensation domain"/>
    <property type="match status" value="1"/>
</dbReference>
<evidence type="ECO:0000313" key="3">
    <source>
        <dbReference type="Proteomes" id="UP001150728"/>
    </source>
</evidence>
<dbReference type="InterPro" id="IPR001242">
    <property type="entry name" value="Condensation_dom"/>
</dbReference>
<comment type="caution">
    <text evidence="2">The sequence shown here is derived from an EMBL/GenBank/DDBJ whole genome shotgun (WGS) entry which is preliminary data.</text>
</comment>
<dbReference type="GO" id="GO:0003824">
    <property type="term" value="F:catalytic activity"/>
    <property type="evidence" value="ECO:0007669"/>
    <property type="project" value="InterPro"/>
</dbReference>
<sequence>RPAVPSHQGARWPIELGNELAANLKRVAQQQGVTPFMLLLASFQTLLHRYSGQADIRVGVPTANRNRVETERLIGFFVNTQVLRAEFDVQLTFGELLQQVRQRTLGAQAHQDLPFE</sequence>
<reference evidence="2" key="1">
    <citation type="submission" date="2022-07" db="EMBL/GenBank/DDBJ databases">
        <title>Multi-strain Analysis of Pseudomonas putida Reveals Metabolic and Genetic Diversity.</title>
        <authorList>
            <person name="Monk J.M."/>
        </authorList>
    </citation>
    <scope>NUCLEOTIDE SEQUENCE</scope>
    <source>
        <strain evidence="2">17633</strain>
    </source>
</reference>
<gene>
    <name evidence="2" type="ORF">NP554_30700</name>
</gene>
<accession>A0A9X4I3F0</accession>
<dbReference type="Proteomes" id="UP001150728">
    <property type="component" value="Unassembled WGS sequence"/>
</dbReference>
<dbReference type="Pfam" id="PF00668">
    <property type="entry name" value="Condensation"/>
    <property type="match status" value="1"/>
</dbReference>
<dbReference type="EMBL" id="JANIAM010000126">
    <property type="protein sequence ID" value="MDD2116152.1"/>
    <property type="molecule type" value="Genomic_DNA"/>
</dbReference>
<evidence type="ECO:0000313" key="2">
    <source>
        <dbReference type="EMBL" id="MDD2116152.1"/>
    </source>
</evidence>
<name>A0A9X4I3F0_9PSED</name>
<feature type="domain" description="Condensation" evidence="1">
    <location>
        <begin position="2"/>
        <end position="116"/>
    </location>
</feature>
<protein>
    <submittedName>
        <fullName evidence="2">Condensation domain-containing protein</fullName>
    </submittedName>
</protein>
<proteinExistence type="predicted"/>
<organism evidence="2 3">
    <name type="scientific">Pseudomonas asiatica</name>
    <dbReference type="NCBI Taxonomy" id="2219225"/>
    <lineage>
        <taxon>Bacteria</taxon>
        <taxon>Pseudomonadati</taxon>
        <taxon>Pseudomonadota</taxon>
        <taxon>Gammaproteobacteria</taxon>
        <taxon>Pseudomonadales</taxon>
        <taxon>Pseudomonadaceae</taxon>
        <taxon>Pseudomonas</taxon>
    </lineage>
</organism>
<evidence type="ECO:0000259" key="1">
    <source>
        <dbReference type="Pfam" id="PF00668"/>
    </source>
</evidence>
<dbReference type="AlphaFoldDB" id="A0A9X4I3F0"/>
<feature type="non-terminal residue" evidence="2">
    <location>
        <position position="116"/>
    </location>
</feature>
<dbReference type="PANTHER" id="PTHR45398">
    <property type="match status" value="1"/>
</dbReference>
<dbReference type="SUPFAM" id="SSF52777">
    <property type="entry name" value="CoA-dependent acyltransferases"/>
    <property type="match status" value="1"/>
</dbReference>
<feature type="non-terminal residue" evidence="2">
    <location>
        <position position="1"/>
    </location>
</feature>